<dbReference type="InterPro" id="IPR005370">
    <property type="entry name" value="UPF0180"/>
</dbReference>
<protein>
    <recommendedName>
        <fullName evidence="3">YkuS family protein</fullName>
    </recommendedName>
</protein>
<reference evidence="1 2" key="1">
    <citation type="submission" date="2016-09" db="EMBL/GenBank/DDBJ databases">
        <title>Draft genome sequence for the type strain of Vulcanibacillus modesticaldus BR, a strictly anaerobic, moderately thermophilic, and nitrate-reducing bacterium from deep sea-hydrothermal vents of the Mid-Atlantic Ridge.</title>
        <authorList>
            <person name="Abin C.A."/>
            <person name="Hollibaugh J.T."/>
        </authorList>
    </citation>
    <scope>NUCLEOTIDE SEQUENCE [LARGE SCALE GENOMIC DNA]</scope>
    <source>
        <strain evidence="1 2">BR</strain>
    </source>
</reference>
<gene>
    <name evidence="1" type="ORF">BHF71_08280</name>
</gene>
<keyword evidence="2" id="KW-1185">Reference proteome</keyword>
<evidence type="ECO:0008006" key="3">
    <source>
        <dbReference type="Google" id="ProtNLM"/>
    </source>
</evidence>
<name>A0A1D2YV78_9BACI</name>
<dbReference type="Pfam" id="PF03698">
    <property type="entry name" value="UPF0180"/>
    <property type="match status" value="1"/>
</dbReference>
<sequence>MPRIAIEQNLQPVKDYLSNNGYEVVDLNQSLDQVDAIVVSGQDKDVLGMQDITSEAPVINANGLSPEEVYQKISERF</sequence>
<dbReference type="Proteomes" id="UP000243739">
    <property type="component" value="Unassembled WGS sequence"/>
</dbReference>
<dbReference type="STRING" id="337097.BHF71_08280"/>
<dbReference type="OrthoDB" id="1708042at2"/>
<dbReference type="AlphaFoldDB" id="A0A1D2YV78"/>
<evidence type="ECO:0000313" key="1">
    <source>
        <dbReference type="EMBL" id="OEF99610.1"/>
    </source>
</evidence>
<proteinExistence type="predicted"/>
<accession>A0A1D2YV78</accession>
<organism evidence="1 2">
    <name type="scientific">Vulcanibacillus modesticaldus</name>
    <dbReference type="NCBI Taxonomy" id="337097"/>
    <lineage>
        <taxon>Bacteria</taxon>
        <taxon>Bacillati</taxon>
        <taxon>Bacillota</taxon>
        <taxon>Bacilli</taxon>
        <taxon>Bacillales</taxon>
        <taxon>Bacillaceae</taxon>
        <taxon>Vulcanibacillus</taxon>
    </lineage>
</organism>
<dbReference type="EMBL" id="MIJF01000018">
    <property type="protein sequence ID" value="OEF99610.1"/>
    <property type="molecule type" value="Genomic_DNA"/>
</dbReference>
<dbReference type="RefSeq" id="WP_069656532.1">
    <property type="nucleotide sequence ID" value="NZ_MIJF01000018.1"/>
</dbReference>
<comment type="caution">
    <text evidence="1">The sequence shown here is derived from an EMBL/GenBank/DDBJ whole genome shotgun (WGS) entry which is preliminary data.</text>
</comment>
<evidence type="ECO:0000313" key="2">
    <source>
        <dbReference type="Proteomes" id="UP000243739"/>
    </source>
</evidence>